<comment type="caution">
    <text evidence="2">The sequence shown here is derived from an EMBL/GenBank/DDBJ whole genome shotgun (WGS) entry which is preliminary data.</text>
</comment>
<organism evidence="2 3">
    <name type="scientific">Nannocystis pusilla</name>
    <dbReference type="NCBI Taxonomy" id="889268"/>
    <lineage>
        <taxon>Bacteria</taxon>
        <taxon>Pseudomonadati</taxon>
        <taxon>Myxococcota</taxon>
        <taxon>Polyangia</taxon>
        <taxon>Nannocystales</taxon>
        <taxon>Nannocystaceae</taxon>
        <taxon>Nannocystis</taxon>
    </lineage>
</organism>
<protein>
    <submittedName>
        <fullName evidence="2">Uncharacterized protein</fullName>
    </submittedName>
</protein>
<name>A0A9X3J0Z6_9BACT</name>
<gene>
    <name evidence="2" type="ORF">OV079_29110</name>
</gene>
<dbReference type="Proteomes" id="UP001150924">
    <property type="component" value="Unassembled WGS sequence"/>
</dbReference>
<feature type="compositionally biased region" description="Polar residues" evidence="1">
    <location>
        <begin position="1"/>
        <end position="10"/>
    </location>
</feature>
<evidence type="ECO:0000313" key="3">
    <source>
        <dbReference type="Proteomes" id="UP001150924"/>
    </source>
</evidence>
<evidence type="ECO:0000256" key="1">
    <source>
        <dbReference type="SAM" id="MobiDB-lite"/>
    </source>
</evidence>
<sequence length="271" mass="27680">MATTESSGPNTATETSSDTTTTTTTATTEAVTTSASDPTTTTMTPVTSTGPATSETTAASATTGETTSAVTTETGGETTTTTGESTSETTGEPMGATCEQDSDCEIFTDCCTCDVIAVGEQPPACDVQECFVDVCSTYDLGPQQAVCRFGRCTFEKVTCNPSAVSCNAQPPDCAPGTLPSVAGDCWSGQCTPVEACNWAPDCAACATDPDPLVCVFKAQKGAYQVCEPKPAACGDAPEIDCECGQEICDASPPHTECHDQTPGIVCECPFC</sequence>
<accession>A0A9X3J0Z6</accession>
<dbReference type="EMBL" id="JAPNKE010000002">
    <property type="protein sequence ID" value="MCY1009553.1"/>
    <property type="molecule type" value="Genomic_DNA"/>
</dbReference>
<dbReference type="RefSeq" id="WP_267772218.1">
    <property type="nucleotide sequence ID" value="NZ_JAPNKE010000002.1"/>
</dbReference>
<feature type="region of interest" description="Disordered" evidence="1">
    <location>
        <begin position="1"/>
        <end position="95"/>
    </location>
</feature>
<evidence type="ECO:0000313" key="2">
    <source>
        <dbReference type="EMBL" id="MCY1009553.1"/>
    </source>
</evidence>
<feature type="compositionally biased region" description="Low complexity" evidence="1">
    <location>
        <begin position="11"/>
        <end position="92"/>
    </location>
</feature>
<dbReference type="AlphaFoldDB" id="A0A9X3J0Z6"/>
<keyword evidence="3" id="KW-1185">Reference proteome</keyword>
<proteinExistence type="predicted"/>
<reference evidence="2" key="1">
    <citation type="submission" date="2022-11" db="EMBL/GenBank/DDBJ databases">
        <title>Minimal conservation of predation-associated metabolite biosynthetic gene clusters underscores biosynthetic potential of Myxococcota including descriptions for ten novel species: Archangium lansinium sp. nov., Myxococcus landrumus sp. nov., Nannocystis bai.</title>
        <authorList>
            <person name="Ahearne A."/>
            <person name="Stevens C."/>
            <person name="Phillips K."/>
        </authorList>
    </citation>
    <scope>NUCLEOTIDE SEQUENCE</scope>
    <source>
        <strain evidence="2">Na p29</strain>
    </source>
</reference>